<keyword evidence="3 6" id="KW-0812">Transmembrane</keyword>
<dbReference type="Pfam" id="PF07947">
    <property type="entry name" value="YhhN"/>
    <property type="match status" value="1"/>
</dbReference>
<dbReference type="GO" id="GO:0016020">
    <property type="term" value="C:membrane"/>
    <property type="evidence" value="ECO:0007669"/>
    <property type="project" value="UniProtKB-SubCell"/>
</dbReference>
<dbReference type="InterPro" id="IPR012506">
    <property type="entry name" value="TMEM86B-like"/>
</dbReference>
<reference evidence="7" key="1">
    <citation type="journal article" date="2014" name="Int. J. Syst. Evol. Microbiol.">
        <title>Complete genome sequence of Corynebacterium casei LMG S-19264T (=DSM 44701T), isolated from a smear-ripened cheese.</title>
        <authorList>
            <consortium name="US DOE Joint Genome Institute (JGI-PGF)"/>
            <person name="Walter F."/>
            <person name="Albersmeier A."/>
            <person name="Kalinowski J."/>
            <person name="Ruckert C."/>
        </authorList>
    </citation>
    <scope>NUCLEOTIDE SEQUENCE</scope>
    <source>
        <strain evidence="7">KCTC 12710</strain>
    </source>
</reference>
<dbReference type="EMBL" id="BMWZ01000004">
    <property type="protein sequence ID" value="GGZ82665.1"/>
    <property type="molecule type" value="Genomic_DNA"/>
</dbReference>
<keyword evidence="5 6" id="KW-0472">Membrane</keyword>
<name>A0A918R4A2_9FLAO</name>
<accession>A0A918R4A2</accession>
<organism evidence="7 8">
    <name type="scientific">Algibacter mikhailovii</name>
    <dbReference type="NCBI Taxonomy" id="425498"/>
    <lineage>
        <taxon>Bacteria</taxon>
        <taxon>Pseudomonadati</taxon>
        <taxon>Bacteroidota</taxon>
        <taxon>Flavobacteriia</taxon>
        <taxon>Flavobacteriales</taxon>
        <taxon>Flavobacteriaceae</taxon>
        <taxon>Algibacter</taxon>
    </lineage>
</organism>
<gene>
    <name evidence="7" type="ORF">GCM10007028_20630</name>
</gene>
<feature type="transmembrane region" description="Helical" evidence="6">
    <location>
        <begin position="50"/>
        <end position="68"/>
    </location>
</feature>
<evidence type="ECO:0000256" key="5">
    <source>
        <dbReference type="ARBA" id="ARBA00023136"/>
    </source>
</evidence>
<evidence type="ECO:0000256" key="3">
    <source>
        <dbReference type="ARBA" id="ARBA00022692"/>
    </source>
</evidence>
<evidence type="ECO:0000313" key="7">
    <source>
        <dbReference type="EMBL" id="GGZ82665.1"/>
    </source>
</evidence>
<reference evidence="7" key="2">
    <citation type="submission" date="2020-09" db="EMBL/GenBank/DDBJ databases">
        <authorList>
            <person name="Sun Q."/>
            <person name="Kim S."/>
        </authorList>
    </citation>
    <scope>NUCLEOTIDE SEQUENCE</scope>
    <source>
        <strain evidence="7">KCTC 12710</strain>
    </source>
</reference>
<dbReference type="AlphaFoldDB" id="A0A918R4A2"/>
<comment type="caution">
    <text evidence="7">The sequence shown here is derived from an EMBL/GenBank/DDBJ whole genome shotgun (WGS) entry which is preliminary data.</text>
</comment>
<evidence type="ECO:0000256" key="4">
    <source>
        <dbReference type="ARBA" id="ARBA00022989"/>
    </source>
</evidence>
<evidence type="ECO:0000313" key="8">
    <source>
        <dbReference type="Proteomes" id="UP000636004"/>
    </source>
</evidence>
<evidence type="ECO:0000256" key="1">
    <source>
        <dbReference type="ARBA" id="ARBA00004141"/>
    </source>
</evidence>
<feature type="transmembrane region" description="Helical" evidence="6">
    <location>
        <begin position="20"/>
        <end position="38"/>
    </location>
</feature>
<dbReference type="Proteomes" id="UP000636004">
    <property type="component" value="Unassembled WGS sequence"/>
</dbReference>
<sequence>MFAFTVGLISFIYEGLKGFFLPVIISYFISLLLFQFVYLRKDVVDKRSYLFVFFGVIVYMISEAVMVIKTFKTDLPFQELIIMLFYGAGLYLIVHGMIIEKKVQEPNLFEPVSDLKD</sequence>
<proteinExistence type="inferred from homology"/>
<keyword evidence="4 6" id="KW-1133">Transmembrane helix</keyword>
<feature type="transmembrane region" description="Helical" evidence="6">
    <location>
        <begin position="80"/>
        <end position="99"/>
    </location>
</feature>
<evidence type="ECO:0000256" key="6">
    <source>
        <dbReference type="SAM" id="Phobius"/>
    </source>
</evidence>
<comment type="similarity">
    <text evidence="2">Belongs to the TMEM86 family.</text>
</comment>
<keyword evidence="8" id="KW-1185">Reference proteome</keyword>
<protein>
    <submittedName>
        <fullName evidence="7">Uncharacterized protein</fullName>
    </submittedName>
</protein>
<evidence type="ECO:0000256" key="2">
    <source>
        <dbReference type="ARBA" id="ARBA00007375"/>
    </source>
</evidence>
<comment type="subcellular location">
    <subcellularLocation>
        <location evidence="1">Membrane</location>
        <topology evidence="1">Multi-pass membrane protein</topology>
    </subcellularLocation>
</comment>